<dbReference type="NCBIfam" id="TIGR00357">
    <property type="entry name" value="peptide-methionine (R)-S-oxide reductase MsrB"/>
    <property type="match status" value="1"/>
</dbReference>
<reference evidence="12 13" key="1">
    <citation type="submission" date="2015-11" db="EMBL/GenBank/DDBJ databases">
        <title>The genome of Candidatus Endoriftia persephone in Ridgeia piscesae and population structure of the North Eastern Pacific vestimentiferan symbionts.</title>
        <authorList>
            <person name="Perez M."/>
            <person name="Juniper K.S."/>
        </authorList>
    </citation>
    <scope>NUCLEOTIDE SEQUENCE [LARGE SCALE GENOMIC DNA]</scope>
    <source>
        <strain evidence="11">Ind10</strain>
        <strain evidence="10">Ind11</strain>
    </source>
</reference>
<comment type="caution">
    <text evidence="7">Lacks conserved residue(s) required for the propagation of feature annotation.</text>
</comment>
<dbReference type="PATRIC" id="fig|54398.3.peg.980"/>
<dbReference type="HAMAP" id="MF_01401">
    <property type="entry name" value="MsrA"/>
    <property type="match status" value="1"/>
</dbReference>
<comment type="catalytic activity">
    <reaction evidence="4 8">
        <text>L-methionyl-[protein] + [thioredoxin]-disulfide + H2O = L-methionyl-(S)-S-oxide-[protein] + [thioredoxin]-dithiol</text>
        <dbReference type="Rhea" id="RHEA:14217"/>
        <dbReference type="Rhea" id="RHEA-COMP:10698"/>
        <dbReference type="Rhea" id="RHEA-COMP:10700"/>
        <dbReference type="Rhea" id="RHEA-COMP:12313"/>
        <dbReference type="Rhea" id="RHEA-COMP:12315"/>
        <dbReference type="ChEBI" id="CHEBI:15377"/>
        <dbReference type="ChEBI" id="CHEBI:16044"/>
        <dbReference type="ChEBI" id="CHEBI:29950"/>
        <dbReference type="ChEBI" id="CHEBI:44120"/>
        <dbReference type="ChEBI" id="CHEBI:50058"/>
        <dbReference type="EC" id="1.8.4.11"/>
    </reaction>
</comment>
<dbReference type="HAMAP" id="MF_01400">
    <property type="entry name" value="MsrB"/>
    <property type="match status" value="1"/>
</dbReference>
<comment type="similarity">
    <text evidence="8">Belongs to the MsrA Met sulfoxide reductase family.</text>
</comment>
<dbReference type="InterPro" id="IPR002569">
    <property type="entry name" value="Met_Sox_Rdtase_MsrA_dom"/>
</dbReference>
<evidence type="ECO:0000313" key="11">
    <source>
        <dbReference type="EMBL" id="KRT56839.1"/>
    </source>
</evidence>
<dbReference type="STRING" id="54398.Ga0074115_104115"/>
<dbReference type="InterPro" id="IPR036509">
    <property type="entry name" value="Met_Sox_Rdtase_MsrA_sf"/>
</dbReference>
<dbReference type="Gene3D" id="2.170.150.20">
    <property type="entry name" value="Peptide methionine sulfoxide reductase"/>
    <property type="match status" value="1"/>
</dbReference>
<evidence type="ECO:0000256" key="1">
    <source>
        <dbReference type="ARBA" id="ARBA00023002"/>
    </source>
</evidence>
<dbReference type="FunFam" id="2.170.150.20:FF:000003">
    <property type="entry name" value="Peptide methionine sulfoxide reductase MsrB"/>
    <property type="match status" value="1"/>
</dbReference>
<evidence type="ECO:0000313" key="13">
    <source>
        <dbReference type="Proteomes" id="UP000051634"/>
    </source>
</evidence>
<dbReference type="EMBL" id="LMXI01000661">
    <property type="protein sequence ID" value="KRT56839.1"/>
    <property type="molecule type" value="Genomic_DNA"/>
</dbReference>
<keyword evidence="1 7" id="KW-0560">Oxidoreductase</keyword>
<evidence type="ECO:0000313" key="12">
    <source>
        <dbReference type="Proteomes" id="UP000051276"/>
    </source>
</evidence>
<comment type="catalytic activity">
    <reaction evidence="5 7">
        <text>L-methionyl-[protein] + [thioredoxin]-disulfide + H2O = L-methionyl-(R)-S-oxide-[protein] + [thioredoxin]-dithiol</text>
        <dbReference type="Rhea" id="RHEA:24164"/>
        <dbReference type="Rhea" id="RHEA-COMP:10698"/>
        <dbReference type="Rhea" id="RHEA-COMP:10700"/>
        <dbReference type="Rhea" id="RHEA-COMP:12313"/>
        <dbReference type="Rhea" id="RHEA-COMP:12314"/>
        <dbReference type="ChEBI" id="CHEBI:15377"/>
        <dbReference type="ChEBI" id="CHEBI:16044"/>
        <dbReference type="ChEBI" id="CHEBI:29950"/>
        <dbReference type="ChEBI" id="CHEBI:45764"/>
        <dbReference type="ChEBI" id="CHEBI:50058"/>
        <dbReference type="EC" id="1.8.4.12"/>
    </reaction>
</comment>
<dbReference type="Proteomes" id="UP000051634">
    <property type="component" value="Unassembled WGS sequence"/>
</dbReference>
<dbReference type="EC" id="1.8.4.12" evidence="7"/>
<keyword evidence="13" id="KW-1185">Reference proteome</keyword>
<evidence type="ECO:0000256" key="6">
    <source>
        <dbReference type="ARBA" id="ARBA00048782"/>
    </source>
</evidence>
<comment type="function">
    <text evidence="3 8">Has an important function as a repair enzyme for proteins that have been inactivated by oxidation. Catalyzes the reversible oxidation-reduction of methionine sulfoxide in proteins to methionine.</text>
</comment>
<dbReference type="PANTHER" id="PTHR43774:SF1">
    <property type="entry name" value="PEPTIDE METHIONINE SULFOXIDE REDUCTASE MSRA 2"/>
    <property type="match status" value="1"/>
</dbReference>
<evidence type="ECO:0000256" key="7">
    <source>
        <dbReference type="HAMAP-Rule" id="MF_01400"/>
    </source>
</evidence>
<dbReference type="EMBL" id="LDXT01000092">
    <property type="protein sequence ID" value="KRT54354.1"/>
    <property type="molecule type" value="Genomic_DNA"/>
</dbReference>
<comment type="catalytic activity">
    <reaction evidence="6 8">
        <text>[thioredoxin]-disulfide + L-methionine + H2O = L-methionine (S)-S-oxide + [thioredoxin]-dithiol</text>
        <dbReference type="Rhea" id="RHEA:19993"/>
        <dbReference type="Rhea" id="RHEA-COMP:10698"/>
        <dbReference type="Rhea" id="RHEA-COMP:10700"/>
        <dbReference type="ChEBI" id="CHEBI:15377"/>
        <dbReference type="ChEBI" id="CHEBI:29950"/>
        <dbReference type="ChEBI" id="CHEBI:50058"/>
        <dbReference type="ChEBI" id="CHEBI:57844"/>
        <dbReference type="ChEBI" id="CHEBI:58772"/>
        <dbReference type="EC" id="1.8.4.11"/>
    </reaction>
</comment>
<dbReference type="NCBIfam" id="TIGR00401">
    <property type="entry name" value="msrA"/>
    <property type="match status" value="1"/>
</dbReference>
<dbReference type="InterPro" id="IPR011057">
    <property type="entry name" value="Mss4-like_sf"/>
</dbReference>
<dbReference type="GO" id="GO:0008113">
    <property type="term" value="F:peptide-methionine (S)-S-oxide reductase activity"/>
    <property type="evidence" value="ECO:0007669"/>
    <property type="project" value="UniProtKB-UniRule"/>
</dbReference>
<dbReference type="Gene3D" id="3.30.1060.10">
    <property type="entry name" value="Peptide methionine sulphoxide reductase MsrA"/>
    <property type="match status" value="1"/>
</dbReference>
<dbReference type="PROSITE" id="PS51790">
    <property type="entry name" value="MSRB"/>
    <property type="match status" value="1"/>
</dbReference>
<dbReference type="PROSITE" id="PS51257">
    <property type="entry name" value="PROKAR_LIPOPROTEIN"/>
    <property type="match status" value="1"/>
</dbReference>
<feature type="domain" description="MsrB" evidence="9">
    <location>
        <begin position="226"/>
        <end position="348"/>
    </location>
</feature>
<dbReference type="Pfam" id="PF01625">
    <property type="entry name" value="PMSR"/>
    <property type="match status" value="1"/>
</dbReference>
<dbReference type="EC" id="1.8.4.11" evidence="8"/>
<evidence type="ECO:0000259" key="9">
    <source>
        <dbReference type="PROSITE" id="PS51790"/>
    </source>
</evidence>
<dbReference type="Proteomes" id="UP000051276">
    <property type="component" value="Unassembled WGS sequence"/>
</dbReference>
<evidence type="ECO:0000256" key="5">
    <source>
        <dbReference type="ARBA" id="ARBA00048488"/>
    </source>
</evidence>
<dbReference type="Pfam" id="PF01641">
    <property type="entry name" value="SelR"/>
    <property type="match status" value="1"/>
</dbReference>
<accession>A0A0T5YUU4</accession>
<dbReference type="AlphaFoldDB" id="A0A0T5YUU4"/>
<gene>
    <name evidence="8" type="primary">msrA</name>
    <name evidence="7" type="synonym">msrB</name>
    <name evidence="10" type="ORF">Ga0074115_104115</name>
    <name evidence="11" type="ORF">Ga0076813_103311</name>
</gene>
<evidence type="ECO:0000313" key="10">
    <source>
        <dbReference type="EMBL" id="KRT54354.1"/>
    </source>
</evidence>
<evidence type="ECO:0000256" key="3">
    <source>
        <dbReference type="ARBA" id="ARBA00024679"/>
    </source>
</evidence>
<dbReference type="SUPFAM" id="SSF55068">
    <property type="entry name" value="Peptide methionine sulfoxide reductase"/>
    <property type="match status" value="1"/>
</dbReference>
<evidence type="ECO:0000256" key="8">
    <source>
        <dbReference type="HAMAP-Rule" id="MF_01401"/>
    </source>
</evidence>
<comment type="similarity">
    <text evidence="7">Belongs to the MsrB Met sulfoxide reductase family.</text>
</comment>
<organism evidence="10 13">
    <name type="scientific">endosymbiont of Ridgeia piscesae</name>
    <dbReference type="NCBI Taxonomy" id="54398"/>
    <lineage>
        <taxon>Bacteria</taxon>
        <taxon>Pseudomonadati</taxon>
        <taxon>Pseudomonadota</taxon>
        <taxon>Gammaproteobacteria</taxon>
        <taxon>sulfur-oxidizing symbionts</taxon>
    </lineage>
</organism>
<sequence>MMRSALLYGMMILIPLLYGCSESIAGKPLEMQKMDDKLELATFAGGCFWCVESDFEKLEGVQEVISGYTGGSVDQPSYEAVSAGGTGHLEAVQVYYDPQRISYETLLEAFWRQIDPTDSGGQFVDRGEQYRPAIFYHNPQQQAAAEKSRAALASSGRFDRPIVTELQAASRFWPAESYHQDYYKKNSLRYKFYRYRSGRDQFLRKTWGDELHPITSSHSKYRKPDQAELRQQLTPLQFRVTQEEGTEPAFDNEYWDEKREGIYVDRVSGEPLFSSRDKYDSGTGWPSFSRPINDAAIVEQQDYKLIIPRTEVRSRYGDSHLGHLFDDGPEPTGKRYCINSASLRFVAKEQLAEKGYSELEALFRE</sequence>
<dbReference type="PANTHER" id="PTHR43774">
    <property type="entry name" value="PEPTIDE METHIONINE SULFOXIDE REDUCTASE"/>
    <property type="match status" value="1"/>
</dbReference>
<evidence type="ECO:0000256" key="2">
    <source>
        <dbReference type="ARBA" id="ARBA00023268"/>
    </source>
</evidence>
<dbReference type="SUPFAM" id="SSF51316">
    <property type="entry name" value="Mss4-like"/>
    <property type="match status" value="1"/>
</dbReference>
<name>A0A0T5YUU4_9GAMM</name>
<feature type="active site" evidence="8">
    <location>
        <position position="47"/>
    </location>
</feature>
<evidence type="ECO:0000256" key="4">
    <source>
        <dbReference type="ARBA" id="ARBA00047806"/>
    </source>
</evidence>
<feature type="active site" description="Nucleophile" evidence="7">
    <location>
        <position position="337"/>
    </location>
</feature>
<dbReference type="GO" id="GO:0033743">
    <property type="term" value="F:peptide-methionine (R)-S-oxide reductase activity"/>
    <property type="evidence" value="ECO:0007669"/>
    <property type="project" value="UniProtKB-UniRule"/>
</dbReference>
<dbReference type="InterPro" id="IPR002579">
    <property type="entry name" value="Met_Sox_Rdtase_MsrB_dom"/>
</dbReference>
<proteinExistence type="inferred from homology"/>
<keyword evidence="2" id="KW-0511">Multifunctional enzyme</keyword>
<protein>
    <recommendedName>
        <fullName evidence="7 8">Multifunctional fusion protein</fullName>
    </recommendedName>
    <domain>
        <recommendedName>
            <fullName evidence="8">Peptide methionine sulfoxide reductase MsrA</fullName>
            <shortName evidence="8">Protein-methionine-S-oxide reductase</shortName>
            <ecNumber evidence="8">1.8.4.11</ecNumber>
        </recommendedName>
        <alternativeName>
            <fullName evidence="8">Peptide-methionine (S)-S-oxide reductase</fullName>
            <shortName evidence="8">Peptide Met(O) reductase</shortName>
        </alternativeName>
    </domain>
    <domain>
        <recommendedName>
            <fullName evidence="7">Peptide methionine sulfoxide reductase MsrB</fullName>
            <ecNumber evidence="7">1.8.4.12</ecNumber>
        </recommendedName>
        <alternativeName>
            <fullName evidence="7">Peptide-methionine (R)-S-oxide reductase</fullName>
        </alternativeName>
    </domain>
</protein>
<comment type="caution">
    <text evidence="10">The sequence shown here is derived from an EMBL/GenBank/DDBJ whole genome shotgun (WGS) entry which is preliminary data.</text>
</comment>